<dbReference type="Proteomes" id="UP001150238">
    <property type="component" value="Unassembled WGS sequence"/>
</dbReference>
<protein>
    <submittedName>
        <fullName evidence="1">Uncharacterized protein</fullName>
    </submittedName>
</protein>
<evidence type="ECO:0000313" key="1">
    <source>
        <dbReference type="EMBL" id="KAJ4474704.1"/>
    </source>
</evidence>
<proteinExistence type="predicted"/>
<accession>A0A9W9DKH7</accession>
<evidence type="ECO:0000313" key="2">
    <source>
        <dbReference type="Proteomes" id="UP001150238"/>
    </source>
</evidence>
<gene>
    <name evidence="1" type="ORF">C8J55DRAFT_562528</name>
</gene>
<reference evidence="1" key="1">
    <citation type="submission" date="2022-08" db="EMBL/GenBank/DDBJ databases">
        <authorList>
            <consortium name="DOE Joint Genome Institute"/>
            <person name="Min B."/>
            <person name="Riley R."/>
            <person name="Sierra-Patev S."/>
            <person name="Naranjo-Ortiz M."/>
            <person name="Looney B."/>
            <person name="Konkel Z."/>
            <person name="Slot J.C."/>
            <person name="Sakamoto Y."/>
            <person name="Steenwyk J.L."/>
            <person name="Rokas A."/>
            <person name="Carro J."/>
            <person name="Camarero S."/>
            <person name="Ferreira P."/>
            <person name="Molpeceres G."/>
            <person name="Ruiz-Duenas F.J."/>
            <person name="Serrano A."/>
            <person name="Henrissat B."/>
            <person name="Drula E."/>
            <person name="Hughes K.W."/>
            <person name="Mata J.L."/>
            <person name="Ishikawa N.K."/>
            <person name="Vargas-Isla R."/>
            <person name="Ushijima S."/>
            <person name="Smith C.A."/>
            <person name="Ahrendt S."/>
            <person name="Andreopoulos W."/>
            <person name="He G."/>
            <person name="Labutti K."/>
            <person name="Lipzen A."/>
            <person name="Ng V."/>
            <person name="Sandor L."/>
            <person name="Barry K."/>
            <person name="Martinez A.T."/>
            <person name="Xiao Y."/>
            <person name="Gibbons J.G."/>
            <person name="Terashima K."/>
            <person name="Hibbett D.S."/>
            <person name="Grigoriev I.V."/>
        </authorList>
    </citation>
    <scope>NUCLEOTIDE SEQUENCE</scope>
    <source>
        <strain evidence="1">Sp2 HRB7682 ss15</strain>
    </source>
</reference>
<name>A0A9W9DKH7_9AGAR</name>
<dbReference type="AlphaFoldDB" id="A0A9W9DKH7"/>
<reference evidence="1" key="2">
    <citation type="journal article" date="2023" name="Proc. Natl. Acad. Sci. U.S.A.">
        <title>A global phylogenomic analysis of the shiitake genus Lentinula.</title>
        <authorList>
            <person name="Sierra-Patev S."/>
            <person name="Min B."/>
            <person name="Naranjo-Ortiz M."/>
            <person name="Looney B."/>
            <person name="Konkel Z."/>
            <person name="Slot J.C."/>
            <person name="Sakamoto Y."/>
            <person name="Steenwyk J.L."/>
            <person name="Rokas A."/>
            <person name="Carro J."/>
            <person name="Camarero S."/>
            <person name="Ferreira P."/>
            <person name="Molpeceres G."/>
            <person name="Ruiz-Duenas F.J."/>
            <person name="Serrano A."/>
            <person name="Henrissat B."/>
            <person name="Drula E."/>
            <person name="Hughes K.W."/>
            <person name="Mata J.L."/>
            <person name="Ishikawa N.K."/>
            <person name="Vargas-Isla R."/>
            <person name="Ushijima S."/>
            <person name="Smith C.A."/>
            <person name="Donoghue J."/>
            <person name="Ahrendt S."/>
            <person name="Andreopoulos W."/>
            <person name="He G."/>
            <person name="LaButti K."/>
            <person name="Lipzen A."/>
            <person name="Ng V."/>
            <person name="Riley R."/>
            <person name="Sandor L."/>
            <person name="Barry K."/>
            <person name="Martinez A.T."/>
            <person name="Xiao Y."/>
            <person name="Gibbons J.G."/>
            <person name="Terashima K."/>
            <person name="Grigoriev I.V."/>
            <person name="Hibbett D."/>
        </authorList>
    </citation>
    <scope>NUCLEOTIDE SEQUENCE</scope>
    <source>
        <strain evidence="1">Sp2 HRB7682 ss15</strain>
    </source>
</reference>
<dbReference type="EMBL" id="JANVFS010000023">
    <property type="protein sequence ID" value="KAJ4474704.1"/>
    <property type="molecule type" value="Genomic_DNA"/>
</dbReference>
<sequence length="217" mass="24304">MYKSSLSPGLMKLTMEVSVESVEEVIACAIENGYMHAFVRALFFGTGMKSPTIVTLPLHPGLREFRTLDDFLVCVYVSQWNVTGFNTHPFTIFFGEPGTPAPINDLVLSELVIDKYSMASQFRGNLLIVKHVRAESFNRTYDIIDISLGDYVLLKPIVEWLIDNDFKAAGCRYHYPPVMKLSMPLLHSPSSFNMKIPCVKAYLNEDVAAVLFANVGP</sequence>
<comment type="caution">
    <text evidence="1">The sequence shown here is derived from an EMBL/GenBank/DDBJ whole genome shotgun (WGS) entry which is preliminary data.</text>
</comment>
<organism evidence="1 2">
    <name type="scientific">Lentinula lateritia</name>
    <dbReference type="NCBI Taxonomy" id="40482"/>
    <lineage>
        <taxon>Eukaryota</taxon>
        <taxon>Fungi</taxon>
        <taxon>Dikarya</taxon>
        <taxon>Basidiomycota</taxon>
        <taxon>Agaricomycotina</taxon>
        <taxon>Agaricomycetes</taxon>
        <taxon>Agaricomycetidae</taxon>
        <taxon>Agaricales</taxon>
        <taxon>Marasmiineae</taxon>
        <taxon>Omphalotaceae</taxon>
        <taxon>Lentinula</taxon>
    </lineage>
</organism>